<dbReference type="EMBL" id="SRYW01000003">
    <property type="protein sequence ID" value="TGY35924.1"/>
    <property type="molecule type" value="Genomic_DNA"/>
</dbReference>
<organism evidence="2 3">
    <name type="scientific">Stenotrophomonas maltophilia</name>
    <name type="common">Pseudomonas maltophilia</name>
    <name type="synonym">Xanthomonas maltophilia</name>
    <dbReference type="NCBI Taxonomy" id="40324"/>
    <lineage>
        <taxon>Bacteria</taxon>
        <taxon>Pseudomonadati</taxon>
        <taxon>Pseudomonadota</taxon>
        <taxon>Gammaproteobacteria</taxon>
        <taxon>Lysobacterales</taxon>
        <taxon>Lysobacteraceae</taxon>
        <taxon>Stenotrophomonas</taxon>
        <taxon>Stenotrophomonas maltophilia group</taxon>
    </lineage>
</organism>
<evidence type="ECO:0008006" key="4">
    <source>
        <dbReference type="Google" id="ProtNLM"/>
    </source>
</evidence>
<evidence type="ECO:0000313" key="2">
    <source>
        <dbReference type="EMBL" id="TGY35924.1"/>
    </source>
</evidence>
<comment type="caution">
    <text evidence="2">The sequence shown here is derived from an EMBL/GenBank/DDBJ whole genome shotgun (WGS) entry which is preliminary data.</text>
</comment>
<proteinExistence type="predicted"/>
<protein>
    <recommendedName>
        <fullName evidence="4">Transmembrane protein</fullName>
    </recommendedName>
</protein>
<keyword evidence="1" id="KW-0472">Membrane</keyword>
<feature type="transmembrane region" description="Helical" evidence="1">
    <location>
        <begin position="49"/>
        <end position="73"/>
    </location>
</feature>
<feature type="transmembrane region" description="Helical" evidence="1">
    <location>
        <begin position="116"/>
        <end position="135"/>
    </location>
</feature>
<gene>
    <name evidence="2" type="ORF">E5352_04755</name>
</gene>
<name>A0A4S2D683_STEMA</name>
<feature type="transmembrane region" description="Helical" evidence="1">
    <location>
        <begin position="12"/>
        <end position="37"/>
    </location>
</feature>
<feature type="transmembrane region" description="Helical" evidence="1">
    <location>
        <begin position="85"/>
        <end position="110"/>
    </location>
</feature>
<dbReference type="OrthoDB" id="6053298at2"/>
<reference evidence="2 3" key="1">
    <citation type="submission" date="2019-04" db="EMBL/GenBank/DDBJ databases">
        <title>Microbes associate with the intestines of laboratory mice.</title>
        <authorList>
            <person name="Navarre W."/>
            <person name="Wong E."/>
            <person name="Huang K."/>
            <person name="Tropini C."/>
            <person name="Ng K."/>
            <person name="Yu B."/>
        </authorList>
    </citation>
    <scope>NUCLEOTIDE SEQUENCE [LARGE SCALE GENOMIC DNA]</scope>
    <source>
        <strain evidence="2 3">NM62_B4-13</strain>
    </source>
</reference>
<evidence type="ECO:0000313" key="3">
    <source>
        <dbReference type="Proteomes" id="UP000306631"/>
    </source>
</evidence>
<keyword evidence="1" id="KW-0812">Transmembrane</keyword>
<dbReference type="RefSeq" id="WP_136003655.1">
    <property type="nucleotide sequence ID" value="NZ_SRYW01000003.1"/>
</dbReference>
<evidence type="ECO:0000256" key="1">
    <source>
        <dbReference type="SAM" id="Phobius"/>
    </source>
</evidence>
<accession>A0A4S2D683</accession>
<sequence length="144" mass="15419">MNDIAQRRTYAVVALLLGLPTLAVGGTLSVLAFIVFFSRNSYMGTLESLALLAWGLSGILGLLGWLWLSGVYLRHGREGLRRSSPLGWIGIACGVIGALSVLVVVMRLLPQGGWEVLGYLTAGPPLLVPSAQLAWMRWSGQTQA</sequence>
<dbReference type="AlphaFoldDB" id="A0A4S2D683"/>
<dbReference type="Proteomes" id="UP000306631">
    <property type="component" value="Unassembled WGS sequence"/>
</dbReference>
<keyword evidence="1" id="KW-1133">Transmembrane helix</keyword>